<dbReference type="Gene3D" id="3.40.1190.20">
    <property type="match status" value="1"/>
</dbReference>
<protein>
    <recommendedName>
        <fullName evidence="6">Carbohydrate kinase PfkB domain-containing protein</fullName>
    </recommendedName>
</protein>
<dbReference type="InterPro" id="IPR002173">
    <property type="entry name" value="Carboh/pur_kinase_PfkB_CS"/>
</dbReference>
<keyword evidence="8" id="KW-1185">Reference proteome</keyword>
<evidence type="ECO:0000256" key="5">
    <source>
        <dbReference type="ARBA" id="ARBA00022840"/>
    </source>
</evidence>
<accession>A0ABN4YXS6</accession>
<comment type="similarity">
    <text evidence="1">Belongs to the carbohydrate kinase PfkB family.</text>
</comment>
<keyword evidence="3" id="KW-0547">Nucleotide-binding</keyword>
<name>A0ABN4YXS6_SPOUR</name>
<evidence type="ECO:0000256" key="4">
    <source>
        <dbReference type="ARBA" id="ARBA00022777"/>
    </source>
</evidence>
<reference evidence="7 8" key="1">
    <citation type="submission" date="2016-04" db="EMBL/GenBank/DDBJ databases">
        <title>Comparative Genomics and Epigenetics of Sporosarcina ureae.</title>
        <authorList>
            <person name="Oliver A.S."/>
            <person name="Cooper K.K."/>
        </authorList>
    </citation>
    <scope>NUCLEOTIDE SEQUENCE [LARGE SCALE GENOMIC DNA]</scope>
    <source>
        <strain evidence="7 8">S204</strain>
    </source>
</reference>
<evidence type="ECO:0000313" key="8">
    <source>
        <dbReference type="Proteomes" id="UP000192486"/>
    </source>
</evidence>
<proteinExistence type="inferred from homology"/>
<keyword evidence="4" id="KW-0418">Kinase</keyword>
<sequence>MVIFQSQAIGNLEDLPQIYQKIGGAESNFATGLARLGHQVSYMSKLGNDPFGRRILKSIKSEGIDTTHLKMTESAQTGLLFKEQKFSDVMNVYYYRKDSAASHMQKEELPEDIFEGLKYLHVTGVTPALSSSCKELVFKAIELARKHEVKIVFDPNIRFKLWEKEEAFEVLNAIAVRADYILAGIEEAAFLTNQTEVREICQTLQKNAQQIIVIKRGKESTVLYEHGHYKEIPVVNVANIVDPVGAGDAFAAGFVHGLLLNCRHEESVRYGNSLGARVIQQYGDIDGLPTLEEFNEGLKGDFTSDVRR</sequence>
<dbReference type="EMBL" id="CP015108">
    <property type="protein sequence ID" value="ARF15705.1"/>
    <property type="molecule type" value="Genomic_DNA"/>
</dbReference>
<evidence type="ECO:0000256" key="2">
    <source>
        <dbReference type="ARBA" id="ARBA00022679"/>
    </source>
</evidence>
<dbReference type="InterPro" id="IPR050306">
    <property type="entry name" value="PfkB_Carbo_kinase"/>
</dbReference>
<organism evidence="7 8">
    <name type="scientific">Sporosarcina ureae</name>
    <dbReference type="NCBI Taxonomy" id="1571"/>
    <lineage>
        <taxon>Bacteria</taxon>
        <taxon>Bacillati</taxon>
        <taxon>Bacillota</taxon>
        <taxon>Bacilli</taxon>
        <taxon>Bacillales</taxon>
        <taxon>Caryophanaceae</taxon>
        <taxon>Sporosarcina</taxon>
    </lineage>
</organism>
<gene>
    <name evidence="7" type="ORF">SporoS204_07705</name>
</gene>
<dbReference type="PROSITE" id="PS00584">
    <property type="entry name" value="PFKB_KINASES_2"/>
    <property type="match status" value="1"/>
</dbReference>
<dbReference type="InterPro" id="IPR029056">
    <property type="entry name" value="Ribokinase-like"/>
</dbReference>
<evidence type="ECO:0000313" key="7">
    <source>
        <dbReference type="EMBL" id="ARF15705.1"/>
    </source>
</evidence>
<dbReference type="PANTHER" id="PTHR43085">
    <property type="entry name" value="HEXOKINASE FAMILY MEMBER"/>
    <property type="match status" value="1"/>
</dbReference>
<dbReference type="Proteomes" id="UP000192486">
    <property type="component" value="Chromosome"/>
</dbReference>
<dbReference type="CDD" id="cd01166">
    <property type="entry name" value="KdgK"/>
    <property type="match status" value="1"/>
</dbReference>
<dbReference type="Pfam" id="PF00294">
    <property type="entry name" value="PfkB"/>
    <property type="match status" value="1"/>
</dbReference>
<dbReference type="InterPro" id="IPR011611">
    <property type="entry name" value="PfkB_dom"/>
</dbReference>
<evidence type="ECO:0000259" key="6">
    <source>
        <dbReference type="Pfam" id="PF00294"/>
    </source>
</evidence>
<feature type="domain" description="Carbohydrate kinase PfkB" evidence="6">
    <location>
        <begin position="15"/>
        <end position="290"/>
    </location>
</feature>
<evidence type="ECO:0000256" key="1">
    <source>
        <dbReference type="ARBA" id="ARBA00010688"/>
    </source>
</evidence>
<keyword evidence="5" id="KW-0067">ATP-binding</keyword>
<dbReference type="PANTHER" id="PTHR43085:SF1">
    <property type="entry name" value="PSEUDOURIDINE KINASE-RELATED"/>
    <property type="match status" value="1"/>
</dbReference>
<keyword evidence="2" id="KW-0808">Transferase</keyword>
<dbReference type="SUPFAM" id="SSF53613">
    <property type="entry name" value="Ribokinase-like"/>
    <property type="match status" value="1"/>
</dbReference>
<evidence type="ECO:0000256" key="3">
    <source>
        <dbReference type="ARBA" id="ARBA00022741"/>
    </source>
</evidence>